<evidence type="ECO:0000313" key="2">
    <source>
        <dbReference type="EMBL" id="ROT84865.1"/>
    </source>
</evidence>
<feature type="transmembrane region" description="Helical" evidence="1">
    <location>
        <begin position="75"/>
        <end position="98"/>
    </location>
</feature>
<feature type="transmembrane region" description="Helical" evidence="1">
    <location>
        <begin position="339"/>
        <end position="360"/>
    </location>
</feature>
<feature type="transmembrane region" description="Helical" evidence="1">
    <location>
        <begin position="118"/>
        <end position="142"/>
    </location>
</feature>
<sequence>MCPLSKISVPSLLFSPLPLPSVYLCVLVFRFCPSLRLPCPSLVFPLAFSFPLSIVWCPFPFLASHIRSSTFRSSPLYITLPFSLPSVLTLLVSSFPFLPPLAPLSSSSSPFLLYPLPISGVALSLFSSSLPLNSSFFLSFLFSLSKSSPTHPRFSKKSIRLTLFLPHYLVHPLVGLFRFSFASPFSFLSPSSPPASLFLSALSSPFPSLCLSFHSHFFRLPSLSFSLRSFLSPPSPFPSLSLLLLPLLPLRLRFFYPSLFPLLHLIPLSIHHFLLESLFPSLPPLLSSSFSLLPSLLRLSFPPSSSPSLFPSLTVLYPIFFLFSFPPMLSSFRYSLSVAFLRFVCVSLSVGSSVSLLLPLRQPSVIRPELCIPPPPVRSE</sequence>
<comment type="caution">
    <text evidence="2">The sequence shown here is derived from an EMBL/GenBank/DDBJ whole genome shotgun (WGS) entry which is preliminary data.</text>
</comment>
<organism evidence="2 3">
    <name type="scientific">Penaeus vannamei</name>
    <name type="common">Whiteleg shrimp</name>
    <name type="synonym">Litopenaeus vannamei</name>
    <dbReference type="NCBI Taxonomy" id="6689"/>
    <lineage>
        <taxon>Eukaryota</taxon>
        <taxon>Metazoa</taxon>
        <taxon>Ecdysozoa</taxon>
        <taxon>Arthropoda</taxon>
        <taxon>Crustacea</taxon>
        <taxon>Multicrustacea</taxon>
        <taxon>Malacostraca</taxon>
        <taxon>Eumalacostraca</taxon>
        <taxon>Eucarida</taxon>
        <taxon>Decapoda</taxon>
        <taxon>Dendrobranchiata</taxon>
        <taxon>Penaeoidea</taxon>
        <taxon>Penaeidae</taxon>
        <taxon>Penaeus</taxon>
    </lineage>
</organism>
<keyword evidence="1" id="KW-1133">Transmembrane helix</keyword>
<evidence type="ECO:0000313" key="3">
    <source>
        <dbReference type="Proteomes" id="UP000283509"/>
    </source>
</evidence>
<accession>A0A3R7PWG0</accession>
<keyword evidence="3" id="KW-1185">Reference proteome</keyword>
<proteinExistence type="predicted"/>
<keyword evidence="1" id="KW-0812">Transmembrane</keyword>
<keyword evidence="1" id="KW-0472">Membrane</keyword>
<protein>
    <submittedName>
        <fullName evidence="2">Uncharacterized protein</fullName>
    </submittedName>
</protein>
<evidence type="ECO:0000256" key="1">
    <source>
        <dbReference type="SAM" id="Phobius"/>
    </source>
</evidence>
<gene>
    <name evidence="2" type="ORF">C7M84_021952</name>
</gene>
<dbReference type="Proteomes" id="UP000283509">
    <property type="component" value="Unassembled WGS sequence"/>
</dbReference>
<reference evidence="2 3" key="1">
    <citation type="submission" date="2018-04" db="EMBL/GenBank/DDBJ databases">
        <authorList>
            <person name="Zhang X."/>
            <person name="Yuan J."/>
            <person name="Li F."/>
            <person name="Xiang J."/>
        </authorList>
    </citation>
    <scope>NUCLEOTIDE SEQUENCE [LARGE SCALE GENOMIC DNA]</scope>
    <source>
        <tissue evidence="2">Muscle</tissue>
    </source>
</reference>
<feature type="transmembrane region" description="Helical" evidence="1">
    <location>
        <begin position="313"/>
        <end position="332"/>
    </location>
</feature>
<name>A0A3R7PWG0_PENVA</name>
<feature type="transmembrane region" description="Helical" evidence="1">
    <location>
        <begin position="43"/>
        <end position="63"/>
    </location>
</feature>
<feature type="transmembrane region" description="Helical" evidence="1">
    <location>
        <begin position="163"/>
        <end position="185"/>
    </location>
</feature>
<reference evidence="2 3" key="2">
    <citation type="submission" date="2019-01" db="EMBL/GenBank/DDBJ databases">
        <title>The decoding of complex shrimp genome reveals the adaptation for benthos swimmer, frequently molting mechanism and breeding impact on genome.</title>
        <authorList>
            <person name="Sun Y."/>
            <person name="Gao Y."/>
            <person name="Yu Y."/>
        </authorList>
    </citation>
    <scope>NUCLEOTIDE SEQUENCE [LARGE SCALE GENOMIC DNA]</scope>
    <source>
        <tissue evidence="2">Muscle</tissue>
    </source>
</reference>
<feature type="transmembrane region" description="Helical" evidence="1">
    <location>
        <begin position="12"/>
        <end position="31"/>
    </location>
</feature>
<dbReference type="AlphaFoldDB" id="A0A3R7PWG0"/>
<dbReference type="EMBL" id="QCYY01000485">
    <property type="protein sequence ID" value="ROT84865.1"/>
    <property type="molecule type" value="Genomic_DNA"/>
</dbReference>